<keyword evidence="6 7" id="KW-0472">Membrane</keyword>
<evidence type="ECO:0000256" key="3">
    <source>
        <dbReference type="ARBA" id="ARBA00022692"/>
    </source>
</evidence>
<keyword evidence="5 7" id="KW-1133">Transmembrane helix</keyword>
<dbReference type="Proteomes" id="UP000214365">
    <property type="component" value="Unassembled WGS sequence"/>
</dbReference>
<proteinExistence type="inferred from homology"/>
<evidence type="ECO:0000256" key="6">
    <source>
        <dbReference type="ARBA" id="ARBA00023136"/>
    </source>
</evidence>
<dbReference type="PANTHER" id="PTHR43731">
    <property type="entry name" value="RHOMBOID PROTEASE"/>
    <property type="match status" value="1"/>
</dbReference>
<dbReference type="InterPro" id="IPR035952">
    <property type="entry name" value="Rhomboid-like_sf"/>
</dbReference>
<dbReference type="Pfam" id="PF01694">
    <property type="entry name" value="Rhomboid"/>
    <property type="match status" value="1"/>
</dbReference>
<dbReference type="GeneID" id="31004078"/>
<name>A0A1Q5Q8K4_TALAT</name>
<keyword evidence="4" id="KW-0378">Hydrolase</keyword>
<comment type="subcellular location">
    <subcellularLocation>
        <location evidence="1">Membrane</location>
        <topology evidence="1">Multi-pass membrane protein</topology>
    </subcellularLocation>
</comment>
<dbReference type="PANTHER" id="PTHR43731:SF14">
    <property type="entry name" value="PRESENILIN-ASSOCIATED RHOMBOID-LIKE PROTEIN, MITOCHONDRIAL"/>
    <property type="match status" value="1"/>
</dbReference>
<dbReference type="FunFam" id="1.20.1540.10:FF:000012">
    <property type="entry name" value="Rhomboid family protein"/>
    <property type="match status" value="1"/>
</dbReference>
<accession>A0A1Q5Q8K4</accession>
<dbReference type="RefSeq" id="XP_020120562.1">
    <property type="nucleotide sequence ID" value="XM_020266633.1"/>
</dbReference>
<protein>
    <recommendedName>
        <fullName evidence="8">Peptidase S54 rhomboid domain-containing protein</fullName>
    </recommendedName>
</protein>
<dbReference type="EMBL" id="LFMY01000005">
    <property type="protein sequence ID" value="OKL60441.1"/>
    <property type="molecule type" value="Genomic_DNA"/>
</dbReference>
<comment type="caution">
    <text evidence="9">The sequence shown here is derived from an EMBL/GenBank/DDBJ whole genome shotgun (WGS) entry which is preliminary data.</text>
</comment>
<dbReference type="GO" id="GO:0004252">
    <property type="term" value="F:serine-type endopeptidase activity"/>
    <property type="evidence" value="ECO:0007669"/>
    <property type="project" value="InterPro"/>
</dbReference>
<feature type="domain" description="Peptidase S54 rhomboid" evidence="8">
    <location>
        <begin position="271"/>
        <end position="413"/>
    </location>
</feature>
<evidence type="ECO:0000313" key="9">
    <source>
        <dbReference type="EMBL" id="OKL60441.1"/>
    </source>
</evidence>
<dbReference type="GO" id="GO:0006465">
    <property type="term" value="P:signal peptide processing"/>
    <property type="evidence" value="ECO:0007669"/>
    <property type="project" value="TreeGrafter"/>
</dbReference>
<comment type="similarity">
    <text evidence="2">Belongs to the peptidase S54 family.</text>
</comment>
<evidence type="ECO:0000256" key="4">
    <source>
        <dbReference type="ARBA" id="ARBA00022801"/>
    </source>
</evidence>
<keyword evidence="3 7" id="KW-0812">Transmembrane</keyword>
<evidence type="ECO:0000256" key="1">
    <source>
        <dbReference type="ARBA" id="ARBA00004141"/>
    </source>
</evidence>
<organism evidence="9 10">
    <name type="scientific">Talaromyces atroroseus</name>
    <dbReference type="NCBI Taxonomy" id="1441469"/>
    <lineage>
        <taxon>Eukaryota</taxon>
        <taxon>Fungi</taxon>
        <taxon>Dikarya</taxon>
        <taxon>Ascomycota</taxon>
        <taxon>Pezizomycotina</taxon>
        <taxon>Eurotiomycetes</taxon>
        <taxon>Eurotiomycetidae</taxon>
        <taxon>Eurotiales</taxon>
        <taxon>Trichocomaceae</taxon>
        <taxon>Talaromyces</taxon>
        <taxon>Talaromyces sect. Trachyspermi</taxon>
    </lineage>
</organism>
<sequence>MGNRTLSVLQGRRLAGTLDLSLPSDITREVRSKTIEKGLQWLRDNHPMDEDAAIMARIEREEKEEEEQLLQYVKGLGPQSGQWGAQLGEGDDIYGKSVLKEVRKENEARLLAKHEKERKEWLEGEAKDRERYQRHLKRNTALQTYNPSEVVEARPRADPKERPFLAWAQKHYLRAENTEADFTSMTTARRILPSLGLTLVVLALCYYYAETYNPPAQQARMWPDIPPAAATVLGIMGTNIAIWVLWKVPPAWRLLNRYFISVPLYPYAPSVVGSIFSHQQIKHLATNTLILWLIGLRLHDEIGRGNLLALYIGSGVFGSLASLASHVLFHKLTITSLGASGAIAGLVAAWCMLHSDFLPHEWREYVAANGSTVLGLIVAFELFNLVSPFKVAKLDHWAHLGGYFAGAVWAILYKEKLDREKRKRNERGFLDRLVPSSSR</sequence>
<feature type="transmembrane region" description="Helical" evidence="7">
    <location>
        <begin position="334"/>
        <end position="353"/>
    </location>
</feature>
<feature type="transmembrane region" description="Helical" evidence="7">
    <location>
        <begin position="397"/>
        <end position="413"/>
    </location>
</feature>
<feature type="transmembrane region" description="Helical" evidence="7">
    <location>
        <begin position="191"/>
        <end position="209"/>
    </location>
</feature>
<dbReference type="SUPFAM" id="SSF144091">
    <property type="entry name" value="Rhomboid-like"/>
    <property type="match status" value="1"/>
</dbReference>
<evidence type="ECO:0000256" key="5">
    <source>
        <dbReference type="ARBA" id="ARBA00022989"/>
    </source>
</evidence>
<keyword evidence="10" id="KW-1185">Reference proteome</keyword>
<dbReference type="GO" id="GO:0016020">
    <property type="term" value="C:membrane"/>
    <property type="evidence" value="ECO:0007669"/>
    <property type="project" value="UniProtKB-SubCell"/>
</dbReference>
<evidence type="ECO:0000259" key="8">
    <source>
        <dbReference type="Pfam" id="PF01694"/>
    </source>
</evidence>
<dbReference type="OrthoDB" id="10260614at2759"/>
<gene>
    <name evidence="9" type="ORF">UA08_04323</name>
</gene>
<reference evidence="9 10" key="1">
    <citation type="submission" date="2015-06" db="EMBL/GenBank/DDBJ databases">
        <title>Talaromyces atroroseus IBT 11181 draft genome.</title>
        <authorList>
            <person name="Rasmussen K.B."/>
            <person name="Rasmussen S."/>
            <person name="Petersen B."/>
            <person name="Sicheritz-Ponten T."/>
            <person name="Mortensen U.H."/>
            <person name="Thrane U."/>
        </authorList>
    </citation>
    <scope>NUCLEOTIDE SEQUENCE [LARGE SCALE GENOMIC DNA]</scope>
    <source>
        <strain evidence="9 10">IBT 11181</strain>
    </source>
</reference>
<evidence type="ECO:0000313" key="10">
    <source>
        <dbReference type="Proteomes" id="UP000214365"/>
    </source>
</evidence>
<feature type="transmembrane region" description="Helical" evidence="7">
    <location>
        <begin position="229"/>
        <end position="246"/>
    </location>
</feature>
<dbReference type="InterPro" id="IPR050925">
    <property type="entry name" value="Rhomboid_protease_S54"/>
</dbReference>
<dbReference type="STRING" id="1441469.A0A1Q5Q8K4"/>
<evidence type="ECO:0000256" key="2">
    <source>
        <dbReference type="ARBA" id="ARBA00009045"/>
    </source>
</evidence>
<evidence type="ECO:0000256" key="7">
    <source>
        <dbReference type="SAM" id="Phobius"/>
    </source>
</evidence>
<dbReference type="InterPro" id="IPR022764">
    <property type="entry name" value="Peptidase_S54_rhomboid_dom"/>
</dbReference>
<feature type="transmembrane region" description="Helical" evidence="7">
    <location>
        <begin position="365"/>
        <end position="385"/>
    </location>
</feature>
<dbReference type="AlphaFoldDB" id="A0A1Q5Q8K4"/>
<dbReference type="Gene3D" id="1.20.1540.10">
    <property type="entry name" value="Rhomboid-like"/>
    <property type="match status" value="1"/>
</dbReference>
<feature type="transmembrane region" description="Helical" evidence="7">
    <location>
        <begin position="307"/>
        <end position="328"/>
    </location>
</feature>